<keyword evidence="4" id="KW-1185">Reference proteome</keyword>
<dbReference type="EMBL" id="JAACJJ010000028">
    <property type="protein sequence ID" value="KAF5321237.1"/>
    <property type="molecule type" value="Genomic_DNA"/>
</dbReference>
<keyword evidence="2" id="KW-0812">Transmembrane</keyword>
<evidence type="ECO:0000256" key="1">
    <source>
        <dbReference type="SAM" id="MobiDB-lite"/>
    </source>
</evidence>
<evidence type="ECO:0000313" key="4">
    <source>
        <dbReference type="Proteomes" id="UP000567179"/>
    </source>
</evidence>
<protein>
    <submittedName>
        <fullName evidence="3">Uncharacterized protein</fullName>
    </submittedName>
</protein>
<sequence>MASRTHVPSSSPPRSTTRRDPQAGWELCQTIQTLMWNKQLDEAFRDLPKLPLSSISPRRAAHVILHGLVRKGSVSEASFYAQHSINRGINMRKQSIEAIVIGMVHSAEAQPPAHAVEPIVPLGAPTILDLAPATNQNPDLIRSALSLYEAERMSGKRPSDRLFKYLMVLCILNGEIILASLLFGSFMREWQARDMANRVSANAPDTQPAPNHLMTQLQIRQMCHFLKEFLKSDYTDPTSLTLHSVSLQALAQLAHTLDHGRLQYGDVNFLLKTLLLCPRGPAMVWIPGNSPDDPPQHVNAYKYIHDVMERVISDLPARRRDVEEYRHANFTWFNGRDYVKLVEYSLKHRHSLDVTRKLMQHIAEESPEILKLAELRNVVMHAAPAFPPGVIYDLMAEFRLPVMGLEWDPNATDYSYSTAINALMKAGESKAVMNAIPDLLPGLFLPAHDETLSISENRLICMDLEEEGLRRGVILGPVVFVCLMNAARSLGNVKFCERIFRFALAAQERSWLPGSGFVPWCLPVHAYTLMVRMYAHEMTFDTSKMAHKWGTWKPGDEVSRPEMGRQMLLATVRLMVKEARLLEDRVRWAKRWARPAWRNIPQPDGFFFNALIEAFQRTPDDPAYLALKSEMEAEGFRPPAAYLESLKLRKGRVHDEISHKEPLGGEQRSWREPKDIRPYALPKEDYFKAKHEPALFTKHLTKRMGPFEADE</sequence>
<keyword evidence="2" id="KW-1133">Transmembrane helix</keyword>
<accession>A0A8H5F2J9</accession>
<feature type="region of interest" description="Disordered" evidence="1">
    <location>
        <begin position="1"/>
        <end position="23"/>
    </location>
</feature>
<reference evidence="3 4" key="1">
    <citation type="journal article" date="2020" name="ISME J.">
        <title>Uncovering the hidden diversity of litter-decomposition mechanisms in mushroom-forming fungi.</title>
        <authorList>
            <person name="Floudas D."/>
            <person name="Bentzer J."/>
            <person name="Ahren D."/>
            <person name="Johansson T."/>
            <person name="Persson P."/>
            <person name="Tunlid A."/>
        </authorList>
    </citation>
    <scope>NUCLEOTIDE SEQUENCE [LARGE SCALE GENOMIC DNA]</scope>
    <source>
        <strain evidence="3 4">CBS 101986</strain>
    </source>
</reference>
<evidence type="ECO:0000313" key="3">
    <source>
        <dbReference type="EMBL" id="KAF5321237.1"/>
    </source>
</evidence>
<feature type="compositionally biased region" description="Low complexity" evidence="1">
    <location>
        <begin position="1"/>
        <end position="15"/>
    </location>
</feature>
<organism evidence="3 4">
    <name type="scientific">Psilocybe cf. subviscida</name>
    <dbReference type="NCBI Taxonomy" id="2480587"/>
    <lineage>
        <taxon>Eukaryota</taxon>
        <taxon>Fungi</taxon>
        <taxon>Dikarya</taxon>
        <taxon>Basidiomycota</taxon>
        <taxon>Agaricomycotina</taxon>
        <taxon>Agaricomycetes</taxon>
        <taxon>Agaricomycetidae</taxon>
        <taxon>Agaricales</taxon>
        <taxon>Agaricineae</taxon>
        <taxon>Strophariaceae</taxon>
        <taxon>Psilocybe</taxon>
    </lineage>
</organism>
<comment type="caution">
    <text evidence="3">The sequence shown here is derived from an EMBL/GenBank/DDBJ whole genome shotgun (WGS) entry which is preliminary data.</text>
</comment>
<proteinExistence type="predicted"/>
<dbReference type="AlphaFoldDB" id="A0A8H5F2J9"/>
<keyword evidence="2" id="KW-0472">Membrane</keyword>
<gene>
    <name evidence="3" type="ORF">D9619_001166</name>
</gene>
<evidence type="ECO:0000256" key="2">
    <source>
        <dbReference type="SAM" id="Phobius"/>
    </source>
</evidence>
<dbReference type="OrthoDB" id="2554293at2759"/>
<dbReference type="Proteomes" id="UP000567179">
    <property type="component" value="Unassembled WGS sequence"/>
</dbReference>
<feature type="transmembrane region" description="Helical" evidence="2">
    <location>
        <begin position="162"/>
        <end position="187"/>
    </location>
</feature>
<name>A0A8H5F2J9_9AGAR</name>